<proteinExistence type="predicted"/>
<dbReference type="PANTHER" id="PTHR23031">
    <property type="entry name" value="RHOPHILIN"/>
    <property type="match status" value="1"/>
</dbReference>
<organism evidence="2">
    <name type="scientific">Arion vulgaris</name>
    <dbReference type="NCBI Taxonomy" id="1028688"/>
    <lineage>
        <taxon>Eukaryota</taxon>
        <taxon>Metazoa</taxon>
        <taxon>Spiralia</taxon>
        <taxon>Lophotrochozoa</taxon>
        <taxon>Mollusca</taxon>
        <taxon>Gastropoda</taxon>
        <taxon>Heterobranchia</taxon>
        <taxon>Euthyneura</taxon>
        <taxon>Panpulmonata</taxon>
        <taxon>Eupulmonata</taxon>
        <taxon>Stylommatophora</taxon>
        <taxon>Helicina</taxon>
        <taxon>Arionoidea</taxon>
        <taxon>Arionidae</taxon>
        <taxon>Arion</taxon>
    </lineage>
</organism>
<feature type="domain" description="PDZ" evidence="1">
    <location>
        <begin position="55"/>
        <end position="98"/>
    </location>
</feature>
<dbReference type="SUPFAM" id="SSF50156">
    <property type="entry name" value="PDZ domain-like"/>
    <property type="match status" value="1"/>
</dbReference>
<feature type="non-terminal residue" evidence="2">
    <location>
        <position position="1"/>
    </location>
</feature>
<sequence length="98" mass="10678">DFSELLTAQEVTARSEHSSIPVMPDLTKIKVVDIFSRLGPIKIFNATNDWSAPRIVELERKPGDGFGFSVKGDAPVIVADVEDNSVAMINGVKMGDYI</sequence>
<reference evidence="2" key="1">
    <citation type="submission" date="2014-12" db="EMBL/GenBank/DDBJ databases">
        <title>Insight into the proteome of Arion vulgaris.</title>
        <authorList>
            <person name="Aradska J."/>
            <person name="Bulat T."/>
            <person name="Smidak R."/>
            <person name="Sarate P."/>
            <person name="Gangsoo J."/>
            <person name="Sialana F."/>
            <person name="Bilban M."/>
            <person name="Lubec G."/>
        </authorList>
    </citation>
    <scope>NUCLEOTIDE SEQUENCE</scope>
    <source>
        <tissue evidence="2">Skin</tissue>
    </source>
</reference>
<evidence type="ECO:0000313" key="2">
    <source>
        <dbReference type="EMBL" id="CEK56925.1"/>
    </source>
</evidence>
<dbReference type="InterPro" id="IPR001478">
    <property type="entry name" value="PDZ"/>
</dbReference>
<dbReference type="EMBL" id="HACG01010060">
    <property type="protein sequence ID" value="CEK56925.1"/>
    <property type="molecule type" value="Transcribed_RNA"/>
</dbReference>
<dbReference type="InterPro" id="IPR047138">
    <property type="entry name" value="RHPN1_2"/>
</dbReference>
<dbReference type="PROSITE" id="PS50106">
    <property type="entry name" value="PDZ"/>
    <property type="match status" value="1"/>
</dbReference>
<dbReference type="GO" id="GO:0051497">
    <property type="term" value="P:negative regulation of stress fiber assembly"/>
    <property type="evidence" value="ECO:0007669"/>
    <property type="project" value="TreeGrafter"/>
</dbReference>
<protein>
    <recommendedName>
        <fullName evidence="1">PDZ domain-containing protein</fullName>
    </recommendedName>
</protein>
<dbReference type="PANTHER" id="PTHR23031:SF15">
    <property type="entry name" value="LD12055P"/>
    <property type="match status" value="1"/>
</dbReference>
<accession>A0A0B6YN91</accession>
<feature type="non-terminal residue" evidence="2">
    <location>
        <position position="98"/>
    </location>
</feature>
<dbReference type="InterPro" id="IPR036034">
    <property type="entry name" value="PDZ_sf"/>
</dbReference>
<dbReference type="Gene3D" id="2.30.42.10">
    <property type="match status" value="1"/>
</dbReference>
<name>A0A0B6YN91_9EUPU</name>
<evidence type="ECO:0000259" key="1">
    <source>
        <dbReference type="PROSITE" id="PS50106"/>
    </source>
</evidence>
<gene>
    <name evidence="2" type="primary">ORF28859</name>
</gene>
<dbReference type="AlphaFoldDB" id="A0A0B6YN91"/>